<dbReference type="RefSeq" id="WP_149404582.1">
    <property type="nucleotide sequence ID" value="NZ_BIXY01000145.1"/>
</dbReference>
<feature type="region of interest" description="Disordered" evidence="1">
    <location>
        <begin position="111"/>
        <end position="135"/>
    </location>
</feature>
<accession>A0A5A5TLE0</accession>
<comment type="caution">
    <text evidence="2">The sequence shown here is derived from an EMBL/GenBank/DDBJ whole genome shotgun (WGS) entry which is preliminary data.</text>
</comment>
<reference evidence="2 3" key="1">
    <citation type="submission" date="2019-01" db="EMBL/GenBank/DDBJ databases">
        <title>Draft genome sequence of Dictyobacter sp. Uno17.</title>
        <authorList>
            <person name="Wang C.M."/>
            <person name="Zheng Y."/>
            <person name="Sakai Y."/>
            <person name="Abe K."/>
            <person name="Yokota A."/>
            <person name="Yabe S."/>
        </authorList>
    </citation>
    <scope>NUCLEOTIDE SEQUENCE [LARGE SCALE GENOMIC DNA]</scope>
    <source>
        <strain evidence="2 3">Uno17</strain>
    </source>
</reference>
<dbReference type="OrthoDB" id="9936583at2"/>
<keyword evidence="3" id="KW-1185">Reference proteome</keyword>
<name>A0A5A5TLE0_9CHLR</name>
<protein>
    <submittedName>
        <fullName evidence="2">Uncharacterized protein</fullName>
    </submittedName>
</protein>
<feature type="compositionally biased region" description="Basic residues" evidence="1">
    <location>
        <begin position="125"/>
        <end position="135"/>
    </location>
</feature>
<proteinExistence type="predicted"/>
<dbReference type="Proteomes" id="UP000322530">
    <property type="component" value="Unassembled WGS sequence"/>
</dbReference>
<evidence type="ECO:0000313" key="2">
    <source>
        <dbReference type="EMBL" id="GCF11784.1"/>
    </source>
</evidence>
<gene>
    <name evidence="2" type="ORF">KDI_53480</name>
</gene>
<dbReference type="EMBL" id="BIXY01000145">
    <property type="protein sequence ID" value="GCF11784.1"/>
    <property type="molecule type" value="Genomic_DNA"/>
</dbReference>
<organism evidence="2 3">
    <name type="scientific">Dictyobacter arantiisoli</name>
    <dbReference type="NCBI Taxonomy" id="2014874"/>
    <lineage>
        <taxon>Bacteria</taxon>
        <taxon>Bacillati</taxon>
        <taxon>Chloroflexota</taxon>
        <taxon>Ktedonobacteria</taxon>
        <taxon>Ktedonobacterales</taxon>
        <taxon>Dictyobacteraceae</taxon>
        <taxon>Dictyobacter</taxon>
    </lineage>
</organism>
<evidence type="ECO:0000313" key="3">
    <source>
        <dbReference type="Proteomes" id="UP000322530"/>
    </source>
</evidence>
<evidence type="ECO:0000256" key="1">
    <source>
        <dbReference type="SAM" id="MobiDB-lite"/>
    </source>
</evidence>
<sequence>MSRAAGTRASHEGPAMGLKDMQRACFICNGSVYAMVDCADDIFKTFISQITPGHMMKPDVQALLHQRTLDEMDRWFILVTLGKKTTSFSCYQDRQSAEIALRASREALQKKKSQLHVQKSDKPSKHIRSAKLVHA</sequence>
<dbReference type="AlphaFoldDB" id="A0A5A5TLE0"/>